<dbReference type="GO" id="GO:0009245">
    <property type="term" value="P:lipid A biosynthetic process"/>
    <property type="evidence" value="ECO:0007669"/>
    <property type="project" value="UniProtKB-UniRule"/>
</dbReference>
<dbReference type="NCBIfam" id="NF002060">
    <property type="entry name" value="PRK00892.1"/>
    <property type="match status" value="1"/>
</dbReference>
<dbReference type="InterPro" id="IPR001451">
    <property type="entry name" value="Hexapep"/>
</dbReference>
<evidence type="ECO:0000256" key="2">
    <source>
        <dbReference type="ARBA" id="ARBA00022556"/>
    </source>
</evidence>
<accession>A0A0T5YV12</accession>
<evidence type="ECO:0000313" key="10">
    <source>
        <dbReference type="Proteomes" id="UP000051634"/>
    </source>
</evidence>
<dbReference type="Pfam" id="PF00132">
    <property type="entry name" value="Hexapep"/>
    <property type="match status" value="1"/>
</dbReference>
<evidence type="ECO:0000256" key="3">
    <source>
        <dbReference type="ARBA" id="ARBA00022679"/>
    </source>
</evidence>
<dbReference type="Pfam" id="PF04613">
    <property type="entry name" value="LpxD"/>
    <property type="match status" value="1"/>
</dbReference>
<gene>
    <name evidence="7" type="primary">lpxD</name>
    <name evidence="9" type="ORF">Ga0074115_10589</name>
</gene>
<reference evidence="9 10" key="1">
    <citation type="submission" date="2015-11" db="EMBL/GenBank/DDBJ databases">
        <title>The genome of Candidatus Endoriftia persephone in Ridgeia piscesae and population structure of the North Eastern Pacific vestimentiferan symbionts.</title>
        <authorList>
            <person name="Perez M."/>
            <person name="Juniper K.S."/>
        </authorList>
    </citation>
    <scope>NUCLEOTIDE SEQUENCE [LARGE SCALE GENOMIC DNA]</scope>
    <source>
        <strain evidence="9">Ind11</strain>
    </source>
</reference>
<comment type="catalytic activity">
    <reaction evidence="7">
        <text>a UDP-3-O-[(3R)-3-hydroxyacyl]-alpha-D-glucosamine + a (3R)-hydroxyacyl-[ACP] = a UDP-2-N,3-O-bis[(3R)-3-hydroxyacyl]-alpha-D-glucosamine + holo-[ACP] + H(+)</text>
        <dbReference type="Rhea" id="RHEA:53836"/>
        <dbReference type="Rhea" id="RHEA-COMP:9685"/>
        <dbReference type="Rhea" id="RHEA-COMP:9945"/>
        <dbReference type="ChEBI" id="CHEBI:15378"/>
        <dbReference type="ChEBI" id="CHEBI:64479"/>
        <dbReference type="ChEBI" id="CHEBI:78827"/>
        <dbReference type="ChEBI" id="CHEBI:137740"/>
        <dbReference type="ChEBI" id="CHEBI:137748"/>
        <dbReference type="EC" id="2.3.1.191"/>
    </reaction>
</comment>
<dbReference type="Gene3D" id="3.40.1390.10">
    <property type="entry name" value="MurE/MurF, N-terminal domain"/>
    <property type="match status" value="1"/>
</dbReference>
<keyword evidence="10" id="KW-1185">Reference proteome</keyword>
<evidence type="ECO:0000256" key="5">
    <source>
        <dbReference type="ARBA" id="ARBA00023098"/>
    </source>
</evidence>
<dbReference type="PANTHER" id="PTHR43378">
    <property type="entry name" value="UDP-3-O-ACYLGLUCOSAMINE N-ACYLTRANSFERASE"/>
    <property type="match status" value="1"/>
</dbReference>
<dbReference type="HAMAP" id="MF_00523">
    <property type="entry name" value="LpxD"/>
    <property type="match status" value="1"/>
</dbReference>
<dbReference type="InterPro" id="IPR007691">
    <property type="entry name" value="LpxD"/>
</dbReference>
<comment type="function">
    <text evidence="7">Catalyzes the N-acylation of UDP-3-O-acylglucosamine using 3-hydroxyacyl-ACP as the acyl donor. Is involved in the biosynthesis of lipid A, a phosphorylated glycolipid that anchors the lipopolysaccharide to the outer membrane of the cell.</text>
</comment>
<keyword evidence="3 7" id="KW-0808">Transferase</keyword>
<dbReference type="Gene3D" id="2.160.10.10">
    <property type="entry name" value="Hexapeptide repeat proteins"/>
    <property type="match status" value="1"/>
</dbReference>
<dbReference type="SUPFAM" id="SSF51161">
    <property type="entry name" value="Trimeric LpxA-like enzymes"/>
    <property type="match status" value="1"/>
</dbReference>
<protein>
    <recommendedName>
        <fullName evidence="7">UDP-3-O-acylglucosamine N-acyltransferase</fullName>
        <ecNumber evidence="7">2.3.1.191</ecNumber>
    </recommendedName>
</protein>
<evidence type="ECO:0000256" key="7">
    <source>
        <dbReference type="HAMAP-Rule" id="MF_00523"/>
    </source>
</evidence>
<comment type="subunit">
    <text evidence="7">Homotrimer.</text>
</comment>
<organism evidence="9 10">
    <name type="scientific">endosymbiont of Ridgeia piscesae</name>
    <dbReference type="NCBI Taxonomy" id="54398"/>
    <lineage>
        <taxon>Bacteria</taxon>
        <taxon>Pseudomonadati</taxon>
        <taxon>Pseudomonadota</taxon>
        <taxon>Gammaproteobacteria</taxon>
        <taxon>sulfur-oxidizing symbionts</taxon>
    </lineage>
</organism>
<keyword evidence="1 7" id="KW-0444">Lipid biosynthesis</keyword>
<dbReference type="UniPathway" id="UPA00973"/>
<comment type="similarity">
    <text evidence="7">Belongs to the transferase hexapeptide repeat family. LpxD subfamily.</text>
</comment>
<comment type="pathway">
    <text evidence="7">Bacterial outer membrane biogenesis; LPS lipid A biosynthesis.</text>
</comment>
<feature type="domain" description="UDP-3-O-[3-hydroxymyristoyl] glucosamine N-acyltransferase non-repeat region" evidence="8">
    <location>
        <begin position="22"/>
        <end position="87"/>
    </location>
</feature>
<comment type="caution">
    <text evidence="9">The sequence shown here is derived from an EMBL/GenBank/DDBJ whole genome shotgun (WGS) entry which is preliminary data.</text>
</comment>
<dbReference type="EMBL" id="LDXT01000091">
    <property type="protein sequence ID" value="KRT54451.1"/>
    <property type="molecule type" value="Genomic_DNA"/>
</dbReference>
<feature type="active site" description="Proton acceptor" evidence="7">
    <location>
        <position position="238"/>
    </location>
</feature>
<dbReference type="InterPro" id="IPR020573">
    <property type="entry name" value="UDP_GlcNAc_AcTrfase_non-rep"/>
</dbReference>
<dbReference type="GO" id="GO:0103118">
    <property type="term" value="F:UDP-3-O-[(3R)-3-hydroxyacyl]-glucosamine N-acyltransferase activity"/>
    <property type="evidence" value="ECO:0007669"/>
    <property type="project" value="UniProtKB-EC"/>
</dbReference>
<keyword evidence="6 7" id="KW-0012">Acyltransferase</keyword>
<dbReference type="CDD" id="cd03352">
    <property type="entry name" value="LbH_LpxD"/>
    <property type="match status" value="1"/>
</dbReference>
<dbReference type="EC" id="2.3.1.191" evidence="7"/>
<dbReference type="AlphaFoldDB" id="A0A0T5YV12"/>
<keyword evidence="5 7" id="KW-0443">Lipid metabolism</keyword>
<dbReference type="OrthoDB" id="9784739at2"/>
<dbReference type="InterPro" id="IPR011004">
    <property type="entry name" value="Trimer_LpxA-like_sf"/>
</dbReference>
<dbReference type="PATRIC" id="fig|54398.3.peg.1082"/>
<dbReference type="GO" id="GO:0016020">
    <property type="term" value="C:membrane"/>
    <property type="evidence" value="ECO:0007669"/>
    <property type="project" value="GOC"/>
</dbReference>
<evidence type="ECO:0000313" key="9">
    <source>
        <dbReference type="EMBL" id="KRT54451.1"/>
    </source>
</evidence>
<dbReference type="GO" id="GO:0016410">
    <property type="term" value="F:N-acyltransferase activity"/>
    <property type="evidence" value="ECO:0007669"/>
    <property type="project" value="InterPro"/>
</dbReference>
<proteinExistence type="inferred from homology"/>
<dbReference type="PANTHER" id="PTHR43378:SF2">
    <property type="entry name" value="UDP-3-O-ACYLGLUCOSAMINE N-ACYLTRANSFERASE 1, MITOCHONDRIAL-RELATED"/>
    <property type="match status" value="1"/>
</dbReference>
<keyword evidence="2 7" id="KW-0441">Lipid A biosynthesis</keyword>
<evidence type="ECO:0000256" key="1">
    <source>
        <dbReference type="ARBA" id="ARBA00022516"/>
    </source>
</evidence>
<evidence type="ECO:0000256" key="4">
    <source>
        <dbReference type="ARBA" id="ARBA00022737"/>
    </source>
</evidence>
<keyword evidence="4 7" id="KW-0677">Repeat</keyword>
<sequence length="348" mass="36431">MGSRLGDLAASVGAELRGDPEIRISGVGTLSGATSGQISFLTNPKYRHYLADTKASAVILSAEDAEHCHTAVVISDNPHLAYARIAAQLFPPARFEPGRHPSAVVDESAAVDASAWIGPCAVVGADVMIGAGVYIGPGCVIEPGCKIAAGSRLVARVTLCRDTELGEQCLIHPGAVLGADGFGLANDQGRWEKVPQLGRVRVGKRVEIGANTTIDRGALEDTVLADGVKLDNLIMIAHNVQVGEDTAMAGLSGIAGSTRIGRGCTFGGASGVVGHIKIGDNVHFSGQALVTRSFERPGYYSSGLPATENSAWKRAVARIRHLDDFAKRLKQLEKQVKELLGNVSQPKD</sequence>
<evidence type="ECO:0000256" key="6">
    <source>
        <dbReference type="ARBA" id="ARBA00023315"/>
    </source>
</evidence>
<name>A0A0T5YV12_9GAMM</name>
<dbReference type="RefSeq" id="WP_060528287.1">
    <property type="nucleotide sequence ID" value="NZ_KQ557121.1"/>
</dbReference>
<dbReference type="Pfam" id="PF14602">
    <property type="entry name" value="Hexapep_2"/>
    <property type="match status" value="1"/>
</dbReference>
<evidence type="ECO:0000259" key="8">
    <source>
        <dbReference type="Pfam" id="PF04613"/>
    </source>
</evidence>
<dbReference type="NCBIfam" id="TIGR01853">
    <property type="entry name" value="lipid_A_lpxD"/>
    <property type="match status" value="1"/>
</dbReference>
<dbReference type="Proteomes" id="UP000051634">
    <property type="component" value="Unassembled WGS sequence"/>
</dbReference>
<dbReference type="Gene3D" id="1.20.5.170">
    <property type="match status" value="1"/>
</dbReference>